<sequence length="228" mass="26432">MGQITGMVYRGATGFEPVFLAGDISPPRVSSNLEQIFCERYFRLDPNLTTIQNFNPHDSFRIARFDVRTLPSSQYRSVFWQRQGYGDKCSLIFYREGRVFYCNFYRAINTEHFSKSEYQLIERLAPLLSSLISHHYRLTKTEQLSKVIAYAERSQQPAQHDTKKSGPVTLSPRENMVLQLLLTGLNNEAIALDQKLSINTVKVYRKRLYKKLGVTSLNELYAKTLRDD</sequence>
<keyword evidence="2" id="KW-0238">DNA-binding</keyword>
<dbReference type="Proteomes" id="UP000246145">
    <property type="component" value="Unassembled WGS sequence"/>
</dbReference>
<evidence type="ECO:0000259" key="4">
    <source>
        <dbReference type="PROSITE" id="PS50043"/>
    </source>
</evidence>
<dbReference type="PROSITE" id="PS50043">
    <property type="entry name" value="HTH_LUXR_2"/>
    <property type="match status" value="1"/>
</dbReference>
<evidence type="ECO:0000256" key="3">
    <source>
        <dbReference type="ARBA" id="ARBA00023163"/>
    </source>
</evidence>
<dbReference type="PANTHER" id="PTHR44688">
    <property type="entry name" value="DNA-BINDING TRANSCRIPTIONAL ACTIVATOR DEVR_DOSR"/>
    <property type="match status" value="1"/>
</dbReference>
<name>A0A2U1CQU5_9BURK</name>
<proteinExistence type="predicted"/>
<dbReference type="AlphaFoldDB" id="A0A2U1CQU5"/>
<gene>
    <name evidence="5" type="ORF">C7440_0647</name>
</gene>
<accession>A0A2U1CQU5</accession>
<dbReference type="InterPro" id="IPR000792">
    <property type="entry name" value="Tscrpt_reg_LuxR_C"/>
</dbReference>
<dbReference type="GO" id="GO:0006355">
    <property type="term" value="P:regulation of DNA-templated transcription"/>
    <property type="evidence" value="ECO:0007669"/>
    <property type="project" value="InterPro"/>
</dbReference>
<reference evidence="5 6" key="1">
    <citation type="submission" date="2018-04" db="EMBL/GenBank/DDBJ databases">
        <title>Genomic Encyclopedia of Type Strains, Phase IV (KMG-IV): sequencing the most valuable type-strain genomes for metagenomic binning, comparative biology and taxonomic classification.</title>
        <authorList>
            <person name="Goeker M."/>
        </authorList>
    </citation>
    <scope>NUCLEOTIDE SEQUENCE [LARGE SCALE GENOMIC DNA]</scope>
    <source>
        <strain evidence="5 6">DSM 10065</strain>
    </source>
</reference>
<dbReference type="PANTHER" id="PTHR44688:SF16">
    <property type="entry name" value="DNA-BINDING TRANSCRIPTIONAL ACTIVATOR DEVR_DOSR"/>
    <property type="match status" value="1"/>
</dbReference>
<dbReference type="SUPFAM" id="SSF46894">
    <property type="entry name" value="C-terminal effector domain of the bipartite response regulators"/>
    <property type="match status" value="1"/>
</dbReference>
<dbReference type="GO" id="GO:0003677">
    <property type="term" value="F:DNA binding"/>
    <property type="evidence" value="ECO:0007669"/>
    <property type="project" value="UniProtKB-KW"/>
</dbReference>
<dbReference type="InterPro" id="IPR016032">
    <property type="entry name" value="Sig_transdc_resp-reg_C-effctor"/>
</dbReference>
<evidence type="ECO:0000256" key="1">
    <source>
        <dbReference type="ARBA" id="ARBA00023015"/>
    </source>
</evidence>
<feature type="domain" description="HTH luxR-type" evidence="4">
    <location>
        <begin position="163"/>
        <end position="228"/>
    </location>
</feature>
<dbReference type="InterPro" id="IPR036388">
    <property type="entry name" value="WH-like_DNA-bd_sf"/>
</dbReference>
<dbReference type="Gene3D" id="1.10.10.10">
    <property type="entry name" value="Winged helix-like DNA-binding domain superfamily/Winged helix DNA-binding domain"/>
    <property type="match status" value="1"/>
</dbReference>
<evidence type="ECO:0000313" key="6">
    <source>
        <dbReference type="Proteomes" id="UP000246145"/>
    </source>
</evidence>
<dbReference type="CDD" id="cd06170">
    <property type="entry name" value="LuxR_C_like"/>
    <property type="match status" value="1"/>
</dbReference>
<evidence type="ECO:0000313" key="5">
    <source>
        <dbReference type="EMBL" id="PVY68255.1"/>
    </source>
</evidence>
<dbReference type="SMART" id="SM00421">
    <property type="entry name" value="HTH_LUXR"/>
    <property type="match status" value="1"/>
</dbReference>
<comment type="caution">
    <text evidence="5">The sequence shown here is derived from an EMBL/GenBank/DDBJ whole genome shotgun (WGS) entry which is preliminary data.</text>
</comment>
<keyword evidence="1" id="KW-0805">Transcription regulation</keyword>
<dbReference type="EMBL" id="QEKO01000001">
    <property type="protein sequence ID" value="PVY68255.1"/>
    <property type="molecule type" value="Genomic_DNA"/>
</dbReference>
<keyword evidence="3" id="KW-0804">Transcription</keyword>
<dbReference type="PRINTS" id="PR00038">
    <property type="entry name" value="HTHLUXR"/>
</dbReference>
<protein>
    <submittedName>
        <fullName evidence="5">Regulatory LuxR family protein</fullName>
    </submittedName>
</protein>
<keyword evidence="6" id="KW-1185">Reference proteome</keyword>
<evidence type="ECO:0000256" key="2">
    <source>
        <dbReference type="ARBA" id="ARBA00023125"/>
    </source>
</evidence>
<organism evidence="5 6">
    <name type="scientific">Pusillimonas noertemannii</name>
    <dbReference type="NCBI Taxonomy" id="305977"/>
    <lineage>
        <taxon>Bacteria</taxon>
        <taxon>Pseudomonadati</taxon>
        <taxon>Pseudomonadota</taxon>
        <taxon>Betaproteobacteria</taxon>
        <taxon>Burkholderiales</taxon>
        <taxon>Alcaligenaceae</taxon>
        <taxon>Pusillimonas</taxon>
    </lineage>
</organism>
<dbReference type="Pfam" id="PF00196">
    <property type="entry name" value="GerE"/>
    <property type="match status" value="1"/>
</dbReference>